<evidence type="ECO:0000313" key="6">
    <source>
        <dbReference type="Proteomes" id="UP000606274"/>
    </source>
</evidence>
<comment type="caution">
    <text evidence="5">The sequence shown here is derived from an EMBL/GenBank/DDBJ whole genome shotgun (WGS) entry which is preliminary data.</text>
</comment>
<dbReference type="Proteomes" id="UP000606274">
    <property type="component" value="Unassembled WGS sequence"/>
</dbReference>
<dbReference type="EMBL" id="JABFDY010000019">
    <property type="protein sequence ID" value="KAF7693090.1"/>
    <property type="molecule type" value="Genomic_DNA"/>
</dbReference>
<dbReference type="AlphaFoldDB" id="A0A8T0AMG8"/>
<dbReference type="SMART" id="SM00208">
    <property type="entry name" value="TNFR"/>
    <property type="match status" value="3"/>
</dbReference>
<evidence type="ECO:0000256" key="1">
    <source>
        <dbReference type="PROSITE-ProRule" id="PRU00206"/>
    </source>
</evidence>
<dbReference type="PROSITE" id="PS00652">
    <property type="entry name" value="TNFR_NGFR_1"/>
    <property type="match status" value="1"/>
</dbReference>
<dbReference type="Pfam" id="PF00020">
    <property type="entry name" value="TNFR_c6"/>
    <property type="match status" value="2"/>
</dbReference>
<dbReference type="OrthoDB" id="9423210at2759"/>
<keyword evidence="2" id="KW-0812">Transmembrane</keyword>
<organism evidence="5 6">
    <name type="scientific">Silurus meridionalis</name>
    <name type="common">Southern catfish</name>
    <name type="synonym">Silurus soldatovi meridionalis</name>
    <dbReference type="NCBI Taxonomy" id="175797"/>
    <lineage>
        <taxon>Eukaryota</taxon>
        <taxon>Metazoa</taxon>
        <taxon>Chordata</taxon>
        <taxon>Craniata</taxon>
        <taxon>Vertebrata</taxon>
        <taxon>Euteleostomi</taxon>
        <taxon>Actinopterygii</taxon>
        <taxon>Neopterygii</taxon>
        <taxon>Teleostei</taxon>
        <taxon>Ostariophysi</taxon>
        <taxon>Siluriformes</taxon>
        <taxon>Siluridae</taxon>
        <taxon>Silurus</taxon>
    </lineage>
</organism>
<evidence type="ECO:0000256" key="3">
    <source>
        <dbReference type="SAM" id="SignalP"/>
    </source>
</evidence>
<feature type="signal peptide" evidence="3">
    <location>
        <begin position="1"/>
        <end position="16"/>
    </location>
</feature>
<keyword evidence="1" id="KW-1015">Disulfide bond</keyword>
<dbReference type="PROSITE" id="PS50050">
    <property type="entry name" value="TNFR_NGFR_2"/>
    <property type="match status" value="1"/>
</dbReference>
<keyword evidence="2" id="KW-0472">Membrane</keyword>
<gene>
    <name evidence="5" type="ORF">HF521_008406</name>
</gene>
<dbReference type="GO" id="GO:0042127">
    <property type="term" value="P:regulation of cell population proliferation"/>
    <property type="evidence" value="ECO:0007669"/>
    <property type="project" value="TreeGrafter"/>
</dbReference>
<evidence type="ECO:0000313" key="5">
    <source>
        <dbReference type="EMBL" id="KAF7693090.1"/>
    </source>
</evidence>
<feature type="transmembrane region" description="Helical" evidence="2">
    <location>
        <begin position="197"/>
        <end position="222"/>
    </location>
</feature>
<evidence type="ECO:0000256" key="2">
    <source>
        <dbReference type="SAM" id="Phobius"/>
    </source>
</evidence>
<comment type="caution">
    <text evidence="1">Lacks conserved residue(s) required for the propagation of feature annotation.</text>
</comment>
<reference evidence="5" key="1">
    <citation type="submission" date="2020-08" db="EMBL/GenBank/DDBJ databases">
        <title>Chromosome-level assembly of Southern catfish (Silurus meridionalis) provides insights into visual adaptation to the nocturnal and benthic lifestyles.</title>
        <authorList>
            <person name="Zhang Y."/>
            <person name="Wang D."/>
            <person name="Peng Z."/>
        </authorList>
    </citation>
    <scope>NUCLEOTIDE SEQUENCE</scope>
    <source>
        <strain evidence="5">SWU-2019-XX</strain>
        <tissue evidence="5">Muscle</tissue>
    </source>
</reference>
<name>A0A8T0AMG8_SILME</name>
<evidence type="ECO:0000259" key="4">
    <source>
        <dbReference type="PROSITE" id="PS50050"/>
    </source>
</evidence>
<dbReference type="GO" id="GO:0038023">
    <property type="term" value="F:signaling receptor activity"/>
    <property type="evidence" value="ECO:0007669"/>
    <property type="project" value="TreeGrafter"/>
</dbReference>
<sequence>MWLLLTLTLCVSLSLGYEVKRGCDEWTFDSSNTRNSCCSRCKAGNRLVSRCGLDVTTLCEPCENGTYTVAHTATSCRVCTGCISPLRVKKQCTASADTVCECVEGFQCGDDSCSFCFQLCGEGEEPTENRGCKPCPAGTFNNQLHHHCVKWNSSCPSADQQIVAAGTAVSNIVCADIKPTEIPPKFYSNDSYPGTTVVIAIICACLVISTVMLLLCVAMHFLKDKMVKTPPEPQKTETAGRRLVPEPEQCTFCFPQEESGSNSSLLMDDKPFELVV</sequence>
<feature type="chain" id="PRO_5035919226" description="TNFR-Cys domain-containing protein" evidence="3">
    <location>
        <begin position="17"/>
        <end position="276"/>
    </location>
</feature>
<feature type="disulfide bond" evidence="1">
    <location>
        <begin position="79"/>
        <end position="92"/>
    </location>
</feature>
<accession>A0A8T0AMG8</accession>
<feature type="disulfide bond" evidence="1">
    <location>
        <begin position="82"/>
        <end position="100"/>
    </location>
</feature>
<dbReference type="PANTHER" id="PTHR47139">
    <property type="entry name" value="TUMOR NECROSIS FACTOR RECEPTOR SUPERFAMILY MEMBER 9"/>
    <property type="match status" value="1"/>
</dbReference>
<dbReference type="SUPFAM" id="SSF57586">
    <property type="entry name" value="TNF receptor-like"/>
    <property type="match status" value="2"/>
</dbReference>
<protein>
    <recommendedName>
        <fullName evidence="4">TNFR-Cys domain-containing protein</fullName>
    </recommendedName>
</protein>
<keyword evidence="3" id="KW-0732">Signal</keyword>
<dbReference type="InterPro" id="IPR001368">
    <property type="entry name" value="TNFR/NGFR_Cys_rich_reg"/>
</dbReference>
<keyword evidence="6" id="KW-1185">Reference proteome</keyword>
<dbReference type="PANTHER" id="PTHR47139:SF4">
    <property type="entry name" value="TUMOR NECROSIS FACTOR RECEPTOR SUPERFAMILY MEMBER 9 ISOFORM X1-RELATED"/>
    <property type="match status" value="1"/>
</dbReference>
<feature type="repeat" description="TNFR-Cys" evidence="1">
    <location>
        <begin position="61"/>
        <end position="100"/>
    </location>
</feature>
<feature type="domain" description="TNFR-Cys" evidence="4">
    <location>
        <begin position="61"/>
        <end position="100"/>
    </location>
</feature>
<dbReference type="Gene3D" id="2.10.50.10">
    <property type="entry name" value="Tumor Necrosis Factor Receptor, subunit A, domain 2"/>
    <property type="match status" value="2"/>
</dbReference>
<proteinExistence type="predicted"/>
<keyword evidence="2" id="KW-1133">Transmembrane helix</keyword>